<feature type="transmembrane region" description="Helical" evidence="1">
    <location>
        <begin position="90"/>
        <end position="108"/>
    </location>
</feature>
<accession>Q0V6K6</accession>
<evidence type="ECO:0000313" key="3">
    <source>
        <dbReference type="Proteomes" id="UP000001055"/>
    </source>
</evidence>
<organism evidence="2 3">
    <name type="scientific">Phaeosphaeria nodorum (strain SN15 / ATCC MYA-4574 / FGSC 10173)</name>
    <name type="common">Glume blotch fungus</name>
    <name type="synonym">Parastagonospora nodorum</name>
    <dbReference type="NCBI Taxonomy" id="321614"/>
    <lineage>
        <taxon>Eukaryota</taxon>
        <taxon>Fungi</taxon>
        <taxon>Dikarya</taxon>
        <taxon>Ascomycota</taxon>
        <taxon>Pezizomycotina</taxon>
        <taxon>Dothideomycetes</taxon>
        <taxon>Pleosporomycetidae</taxon>
        <taxon>Pleosporales</taxon>
        <taxon>Pleosporineae</taxon>
        <taxon>Phaeosphaeriaceae</taxon>
        <taxon>Parastagonospora</taxon>
    </lineage>
</organism>
<name>Q0V6K6_PHANO</name>
<dbReference type="RefSeq" id="XP_001791047.1">
    <property type="nucleotide sequence ID" value="XM_001790995.1"/>
</dbReference>
<evidence type="ECO:0000256" key="1">
    <source>
        <dbReference type="SAM" id="Phobius"/>
    </source>
</evidence>
<dbReference type="AlphaFoldDB" id="Q0V6K6"/>
<sequence>MAGYMSRWTCWIDCSRFASVTLPECYMDRGEHSRQASRPVHMRLGAKGTACRGRRATARAIKTAERYESVSHFTATREALEGQRRWQPDVWLLLVIVGPPCMCMLGAANGGA</sequence>
<dbReference type="EMBL" id="CH445325">
    <property type="protein sequence ID" value="EAT91853.1"/>
    <property type="molecule type" value="Genomic_DNA"/>
</dbReference>
<keyword evidence="1" id="KW-0812">Transmembrane</keyword>
<dbReference type="GeneID" id="5968513"/>
<reference evidence="3" key="1">
    <citation type="journal article" date="2007" name="Plant Cell">
        <title>Dothideomycete-plant interactions illuminated by genome sequencing and EST analysis of the wheat pathogen Stagonospora nodorum.</title>
        <authorList>
            <person name="Hane J.K."/>
            <person name="Lowe R.G."/>
            <person name="Solomon P.S."/>
            <person name="Tan K.C."/>
            <person name="Schoch C.L."/>
            <person name="Spatafora J.W."/>
            <person name="Crous P.W."/>
            <person name="Kodira C."/>
            <person name="Birren B.W."/>
            <person name="Galagan J.E."/>
            <person name="Torriani S.F."/>
            <person name="McDonald B.A."/>
            <person name="Oliver R.P."/>
        </authorList>
    </citation>
    <scope>NUCLEOTIDE SEQUENCE [LARGE SCALE GENOMIC DNA]</scope>
    <source>
        <strain evidence="3">SN15 / ATCC MYA-4574 / FGSC 10173</strain>
    </source>
</reference>
<keyword evidence="1" id="KW-1133">Transmembrane helix</keyword>
<keyword evidence="1" id="KW-0472">Membrane</keyword>
<evidence type="ECO:0000313" key="2">
    <source>
        <dbReference type="EMBL" id="EAT91853.1"/>
    </source>
</evidence>
<dbReference type="InParanoid" id="Q0V6K6"/>
<proteinExistence type="predicted"/>
<dbReference type="KEGG" id="pno:SNOG_00358"/>
<protein>
    <submittedName>
        <fullName evidence="2">Uncharacterized protein</fullName>
    </submittedName>
</protein>
<gene>
    <name evidence="2" type="ORF">SNOG_00358</name>
</gene>
<dbReference type="Proteomes" id="UP000001055">
    <property type="component" value="Unassembled WGS sequence"/>
</dbReference>